<accession>A0AAW1Q2U2</accession>
<dbReference type="PROSITE" id="PS51686">
    <property type="entry name" value="SAM_MT_RSMB_NOP"/>
    <property type="match status" value="1"/>
</dbReference>
<feature type="domain" description="SAM-dependent MTase RsmB/NOP-type" evidence="11">
    <location>
        <begin position="60"/>
        <end position="421"/>
    </location>
</feature>
<feature type="compositionally biased region" description="Low complexity" evidence="10">
    <location>
        <begin position="719"/>
        <end position="734"/>
    </location>
</feature>
<evidence type="ECO:0000256" key="4">
    <source>
        <dbReference type="ARBA" id="ARBA00022679"/>
    </source>
</evidence>
<feature type="binding site" evidence="9">
    <location>
        <begin position="180"/>
        <end position="186"/>
    </location>
    <ligand>
        <name>S-adenosyl-L-methionine</name>
        <dbReference type="ChEBI" id="CHEBI:59789"/>
    </ligand>
</feature>
<dbReference type="EMBL" id="JALJOR010000007">
    <property type="protein sequence ID" value="KAK9814454.1"/>
    <property type="molecule type" value="Genomic_DNA"/>
</dbReference>
<dbReference type="PANTHER" id="PTHR22808:SF1">
    <property type="entry name" value="RNA CYTOSINE-C(5)-METHYLTRANSFERASE NSUN2-RELATED"/>
    <property type="match status" value="1"/>
</dbReference>
<dbReference type="InterPro" id="IPR049560">
    <property type="entry name" value="MeTrfase_RsmB-F_NOP2_cat"/>
</dbReference>
<keyword evidence="7 9" id="KW-0694">RNA-binding</keyword>
<feature type="region of interest" description="Disordered" evidence="10">
    <location>
        <begin position="678"/>
        <end position="740"/>
    </location>
</feature>
<feature type="region of interest" description="Disordered" evidence="10">
    <location>
        <begin position="459"/>
        <end position="537"/>
    </location>
</feature>
<dbReference type="Proteomes" id="UP001489004">
    <property type="component" value="Unassembled WGS sequence"/>
</dbReference>
<proteinExistence type="inferred from homology"/>
<evidence type="ECO:0000256" key="2">
    <source>
        <dbReference type="ARBA" id="ARBA00022555"/>
    </source>
</evidence>
<dbReference type="PRINTS" id="PR02008">
    <property type="entry name" value="RCMTFAMILY"/>
</dbReference>
<evidence type="ECO:0000256" key="10">
    <source>
        <dbReference type="SAM" id="MobiDB-lite"/>
    </source>
</evidence>
<sequence>MGKNRKRTLRRDFKEGREDVWRENKRQKPGDWSDLEPRNEQFEEYYKAQNICPPEEWEEFLKTLAKPLPTTFRINGHGKFADDLRVRLEKDFFAEFHGGAVMVAGEVLEAPRPLAWYPDKLAWHFNFSRAQLRKHPMLEAIHELIKRENESGSITRQEAVSMVPPLFLDVRSEHRVLDTCAAPGSKTAQILEMLHYGTAMPTGIVVANDSDAQRCNLLTHQTKRMCSPALVVTNHDATTYPMVAPRGVPKEVGGVKYDRILCDVPCSGDGTIRKAQDIWRRWSAGNGNGLHPLQLRITLHACKLLETGGRLVYSTCTFNPIEDEAVVAEVLRKTKGSMELLDMSGHLPELKRLPGLKKWVATDKTNFYSSWDEARQHGPHKLLPSMFPDAESDKLPLERCMRILPHHSDTGGFFIAVLQKVAKLPDDLYHHDQKAVTPSTGTKAEAIEGGTAATVEAAPAGEAATAPEAAEAKGAEAAAKPAEAKDSAGACKPEADTEVGPSNAPAAGTAGSAAPAAGAAAPQWGPRGGGGRNRAGAGRWHGLDPVVPMTDPVMLGAICDFYGLSDDFPLFDQLVTRSLDTSRPKRLYFVSAGVRQLLLMDELEQLKVTSTGLKVFERQENKDSLSPCKYRVAQEGLPLLLPYITKQMVQLSATEFCQLINHRAIILPENLKRVTDKATGSAANAADGNAVEADDAAEEKDTEEAAPKDEGEQAKGSSQPQAGKQQQPQQQQPPKGEKPARIMWTDPRTLAQLETIQTGCCVCTIRDEEAVALGLNTSKQAPEALSVHAPLAICAWRGRGSFTVLVSKQECAQLAEKLAGLMKAQEGQANGQAQAAPP</sequence>
<reference evidence="12 13" key="1">
    <citation type="journal article" date="2024" name="Nat. Commun.">
        <title>Phylogenomics reveals the evolutionary origins of lichenization in chlorophyte algae.</title>
        <authorList>
            <person name="Puginier C."/>
            <person name="Libourel C."/>
            <person name="Otte J."/>
            <person name="Skaloud P."/>
            <person name="Haon M."/>
            <person name="Grisel S."/>
            <person name="Petersen M."/>
            <person name="Berrin J.G."/>
            <person name="Delaux P.M."/>
            <person name="Dal Grande F."/>
            <person name="Keller J."/>
        </authorList>
    </citation>
    <scope>NUCLEOTIDE SEQUENCE [LARGE SCALE GENOMIC DNA]</scope>
    <source>
        <strain evidence="12 13">SAG 2043</strain>
    </source>
</reference>
<feature type="active site" description="Nucleophile" evidence="9">
    <location>
        <position position="316"/>
    </location>
</feature>
<evidence type="ECO:0000256" key="9">
    <source>
        <dbReference type="PROSITE-ProRule" id="PRU01023"/>
    </source>
</evidence>
<dbReference type="Pfam" id="PF01189">
    <property type="entry name" value="Methyltr_RsmB-F"/>
    <property type="match status" value="1"/>
</dbReference>
<dbReference type="SUPFAM" id="SSF53335">
    <property type="entry name" value="S-adenosyl-L-methionine-dependent methyltransferases"/>
    <property type="match status" value="1"/>
</dbReference>
<feature type="compositionally biased region" description="Low complexity" evidence="10">
    <location>
        <begin position="504"/>
        <end position="525"/>
    </location>
</feature>
<dbReference type="AlphaFoldDB" id="A0AAW1Q2U2"/>
<dbReference type="GO" id="GO:0000049">
    <property type="term" value="F:tRNA binding"/>
    <property type="evidence" value="ECO:0007669"/>
    <property type="project" value="UniProtKB-KW"/>
</dbReference>
<evidence type="ECO:0000313" key="13">
    <source>
        <dbReference type="Proteomes" id="UP001489004"/>
    </source>
</evidence>
<feature type="binding site" evidence="9">
    <location>
        <position position="209"/>
    </location>
    <ligand>
        <name>S-adenosyl-L-methionine</name>
        <dbReference type="ChEBI" id="CHEBI:59789"/>
    </ligand>
</feature>
<dbReference type="GO" id="GO:0030488">
    <property type="term" value="P:tRNA methylation"/>
    <property type="evidence" value="ECO:0007669"/>
    <property type="project" value="UniProtKB-ARBA"/>
</dbReference>
<evidence type="ECO:0000256" key="7">
    <source>
        <dbReference type="ARBA" id="ARBA00022884"/>
    </source>
</evidence>
<dbReference type="InterPro" id="IPR001678">
    <property type="entry name" value="MeTrfase_RsmB-F_NOP2_dom"/>
</dbReference>
<dbReference type="Pfam" id="PF25376">
    <property type="entry name" value="Pre-PUA_NSUN2"/>
    <property type="match status" value="1"/>
</dbReference>
<dbReference type="InterPro" id="IPR057285">
    <property type="entry name" value="Pre-PUA_NSUN2"/>
</dbReference>
<evidence type="ECO:0000313" key="12">
    <source>
        <dbReference type="EMBL" id="KAK9814454.1"/>
    </source>
</evidence>
<evidence type="ECO:0000256" key="1">
    <source>
        <dbReference type="ARBA" id="ARBA00004123"/>
    </source>
</evidence>
<dbReference type="PRINTS" id="PR02011">
    <property type="entry name" value="RCMTNCL1"/>
</dbReference>
<keyword evidence="5 9" id="KW-0949">S-adenosyl-L-methionine</keyword>
<feature type="binding site" evidence="9">
    <location>
        <position position="263"/>
    </location>
    <ligand>
        <name>S-adenosyl-L-methionine</name>
        <dbReference type="ChEBI" id="CHEBI:59789"/>
    </ligand>
</feature>
<feature type="compositionally biased region" description="Basic and acidic residues" evidence="10">
    <location>
        <begin position="703"/>
        <end position="713"/>
    </location>
</feature>
<gene>
    <name evidence="12" type="ORF">WJX72_006165</name>
</gene>
<dbReference type="InterPro" id="IPR023267">
    <property type="entry name" value="RCMT"/>
</dbReference>
<keyword evidence="2" id="KW-0820">tRNA-binding</keyword>
<dbReference type="InterPro" id="IPR023270">
    <property type="entry name" value="RCMT_NCL1"/>
</dbReference>
<dbReference type="Pfam" id="PF25378">
    <property type="entry name" value="PUA_NSUN2"/>
    <property type="match status" value="1"/>
</dbReference>
<comment type="caution">
    <text evidence="12">The sequence shown here is derived from an EMBL/GenBank/DDBJ whole genome shotgun (WGS) entry which is preliminary data.</text>
</comment>
<dbReference type="GO" id="GO:0016428">
    <property type="term" value="F:tRNA (cytidine-5-)-methyltransferase activity"/>
    <property type="evidence" value="ECO:0007669"/>
    <property type="project" value="InterPro"/>
</dbReference>
<feature type="compositionally biased region" description="Acidic residues" evidence="10">
    <location>
        <begin position="692"/>
        <end position="702"/>
    </location>
</feature>
<dbReference type="InterPro" id="IPR057286">
    <property type="entry name" value="PUA_NSUN2"/>
</dbReference>
<dbReference type="PANTHER" id="PTHR22808">
    <property type="entry name" value="NCL1 YEAST -RELATED NOL1/NOP2/FMU SUN DOMAIN-CONTAINING"/>
    <property type="match status" value="1"/>
</dbReference>
<name>A0AAW1Q2U2_9CHLO</name>
<keyword evidence="6" id="KW-0819">tRNA processing</keyword>
<keyword evidence="4 9" id="KW-0808">Transferase</keyword>
<dbReference type="GO" id="GO:0005634">
    <property type="term" value="C:nucleus"/>
    <property type="evidence" value="ECO:0007669"/>
    <property type="project" value="UniProtKB-SubCell"/>
</dbReference>
<dbReference type="InterPro" id="IPR029063">
    <property type="entry name" value="SAM-dependent_MTases_sf"/>
</dbReference>
<keyword evidence="8" id="KW-0539">Nucleus</keyword>
<keyword evidence="13" id="KW-1185">Reference proteome</keyword>
<evidence type="ECO:0000256" key="8">
    <source>
        <dbReference type="ARBA" id="ARBA00023242"/>
    </source>
</evidence>
<dbReference type="Gene3D" id="3.40.50.150">
    <property type="entry name" value="Vaccinia Virus protein VP39"/>
    <property type="match status" value="1"/>
</dbReference>
<comment type="subcellular location">
    <subcellularLocation>
        <location evidence="1">Nucleus</location>
    </subcellularLocation>
</comment>
<protein>
    <recommendedName>
        <fullName evidence="11">SAM-dependent MTase RsmB/NOP-type domain-containing protein</fullName>
    </recommendedName>
</protein>
<evidence type="ECO:0000259" key="11">
    <source>
        <dbReference type="PROSITE" id="PS51686"/>
    </source>
</evidence>
<keyword evidence="3 9" id="KW-0489">Methyltransferase</keyword>
<dbReference type="FunFam" id="3.40.50.150:FF:000271">
    <property type="entry name" value="NOL1/NOP2/Sun family protein"/>
    <property type="match status" value="1"/>
</dbReference>
<evidence type="ECO:0000256" key="6">
    <source>
        <dbReference type="ARBA" id="ARBA00022694"/>
    </source>
</evidence>
<feature type="compositionally biased region" description="Low complexity" evidence="10">
    <location>
        <begin position="678"/>
        <end position="691"/>
    </location>
</feature>
<organism evidence="12 13">
    <name type="scientific">[Myrmecia] bisecta</name>
    <dbReference type="NCBI Taxonomy" id="41462"/>
    <lineage>
        <taxon>Eukaryota</taxon>
        <taxon>Viridiplantae</taxon>
        <taxon>Chlorophyta</taxon>
        <taxon>core chlorophytes</taxon>
        <taxon>Trebouxiophyceae</taxon>
        <taxon>Trebouxiales</taxon>
        <taxon>Trebouxiaceae</taxon>
        <taxon>Myrmecia</taxon>
    </lineage>
</organism>
<evidence type="ECO:0000256" key="3">
    <source>
        <dbReference type="ARBA" id="ARBA00022603"/>
    </source>
</evidence>
<comment type="similarity">
    <text evidence="9">Belongs to the class I-like SAM-binding methyltransferase superfamily. RsmB/NOP family.</text>
</comment>
<feature type="binding site" evidence="9">
    <location>
        <position position="236"/>
    </location>
    <ligand>
        <name>S-adenosyl-L-methionine</name>
        <dbReference type="ChEBI" id="CHEBI:59789"/>
    </ligand>
</feature>
<feature type="compositionally biased region" description="Low complexity" evidence="10">
    <location>
        <begin position="459"/>
        <end position="469"/>
    </location>
</feature>
<evidence type="ECO:0000256" key="5">
    <source>
        <dbReference type="ARBA" id="ARBA00022691"/>
    </source>
</evidence>